<dbReference type="InterPro" id="IPR000870">
    <property type="entry name" value="Homoserine_kinase"/>
</dbReference>
<dbReference type="Pfam" id="PF00288">
    <property type="entry name" value="GHMP_kinases_N"/>
    <property type="match status" value="1"/>
</dbReference>
<sequence>MPIPERVRVHAPATLSNLGPGFDVLGLALNEPGDYVEAEWSDSPGVEIMEVRGDDGQLNCDPTRNVVGIAATAMLAAHDADETTSRPPGVRLWLEKQMPLASGLGSSAASSVGGALAVNELLGGALDRDQLIVSALEGEQAVSGGIHADNVVPCVTGGIVLIRSYSPMELLSLPVPDALRVAVVHPHTSVVTAEARRIVAERRFRITEAVANLGQLGALVTALHRGDLELFGRAISDALVEPLRAPLVPGFVETKQTALDAGALGCSLSGSGPSVFAFAATDDHAADLAGRMADRFSEVAGLDSDTYSGKVNARGARKVEEDE</sequence>
<dbReference type="InterPro" id="IPR036554">
    <property type="entry name" value="GHMP_kinase_C_sf"/>
</dbReference>
<dbReference type="HAMAP" id="MF_00384">
    <property type="entry name" value="Homoser_kinase"/>
    <property type="match status" value="1"/>
</dbReference>
<name>A0A381S5B3_9ZZZZ</name>
<keyword evidence="8" id="KW-0547">Nucleotide-binding</keyword>
<comment type="similarity">
    <text evidence="2">Belongs to the GHMP kinase family. Homoserine kinase subfamily.</text>
</comment>
<dbReference type="GO" id="GO:0004413">
    <property type="term" value="F:homoserine kinase activity"/>
    <property type="evidence" value="ECO:0007669"/>
    <property type="project" value="UniProtKB-EC"/>
</dbReference>
<keyword evidence="5" id="KW-0028">Amino-acid biosynthesis</keyword>
<dbReference type="PANTHER" id="PTHR20861">
    <property type="entry name" value="HOMOSERINE/4-DIPHOSPHOCYTIDYL-2-C-METHYL-D-ERYTHRITOL KINASE"/>
    <property type="match status" value="1"/>
</dbReference>
<dbReference type="InterPro" id="IPR006203">
    <property type="entry name" value="GHMP_knse_ATP-bd_CS"/>
</dbReference>
<evidence type="ECO:0000259" key="11">
    <source>
        <dbReference type="Pfam" id="PF00288"/>
    </source>
</evidence>
<dbReference type="PIRSF" id="PIRSF000676">
    <property type="entry name" value="Homoser_kin"/>
    <property type="match status" value="1"/>
</dbReference>
<dbReference type="Gene3D" id="3.30.70.890">
    <property type="entry name" value="GHMP kinase, C-terminal domain"/>
    <property type="match status" value="1"/>
</dbReference>
<gene>
    <name evidence="13" type="ORF">METZ01_LOCUS50271</name>
</gene>
<feature type="domain" description="GHMP kinase C-terminal" evidence="12">
    <location>
        <begin position="220"/>
        <end position="296"/>
    </location>
</feature>
<dbReference type="UniPathway" id="UPA00050">
    <property type="reaction ID" value="UER00064"/>
</dbReference>
<keyword evidence="9" id="KW-0418">Kinase</keyword>
<dbReference type="AlphaFoldDB" id="A0A381S5B3"/>
<dbReference type="InterPro" id="IPR006204">
    <property type="entry name" value="GHMP_kinase_N_dom"/>
</dbReference>
<dbReference type="EMBL" id="UINC01002508">
    <property type="protein sequence ID" value="SUZ97417.1"/>
    <property type="molecule type" value="Genomic_DNA"/>
</dbReference>
<keyword evidence="10" id="KW-0067">ATP-binding</keyword>
<protein>
    <recommendedName>
        <fullName evidence="4">Homoserine kinase</fullName>
        <ecNumber evidence="3">2.7.1.39</ecNumber>
    </recommendedName>
</protein>
<evidence type="ECO:0000256" key="5">
    <source>
        <dbReference type="ARBA" id="ARBA00022605"/>
    </source>
</evidence>
<dbReference type="PANTHER" id="PTHR20861:SF1">
    <property type="entry name" value="HOMOSERINE KINASE"/>
    <property type="match status" value="1"/>
</dbReference>
<dbReference type="Gene3D" id="3.30.230.10">
    <property type="match status" value="1"/>
</dbReference>
<organism evidence="13">
    <name type="scientific">marine metagenome</name>
    <dbReference type="NCBI Taxonomy" id="408172"/>
    <lineage>
        <taxon>unclassified sequences</taxon>
        <taxon>metagenomes</taxon>
        <taxon>ecological metagenomes</taxon>
    </lineage>
</organism>
<proteinExistence type="inferred from homology"/>
<evidence type="ECO:0000256" key="6">
    <source>
        <dbReference type="ARBA" id="ARBA00022679"/>
    </source>
</evidence>
<evidence type="ECO:0000256" key="7">
    <source>
        <dbReference type="ARBA" id="ARBA00022697"/>
    </source>
</evidence>
<keyword evidence="7" id="KW-0791">Threonine biosynthesis</keyword>
<dbReference type="InterPro" id="IPR020568">
    <property type="entry name" value="Ribosomal_Su5_D2-typ_SF"/>
</dbReference>
<evidence type="ECO:0000256" key="3">
    <source>
        <dbReference type="ARBA" id="ARBA00012078"/>
    </source>
</evidence>
<evidence type="ECO:0000256" key="8">
    <source>
        <dbReference type="ARBA" id="ARBA00022741"/>
    </source>
</evidence>
<evidence type="ECO:0000256" key="9">
    <source>
        <dbReference type="ARBA" id="ARBA00022777"/>
    </source>
</evidence>
<evidence type="ECO:0000259" key="12">
    <source>
        <dbReference type="Pfam" id="PF08544"/>
    </source>
</evidence>
<accession>A0A381S5B3</accession>
<dbReference type="InterPro" id="IPR013750">
    <property type="entry name" value="GHMP_kinase_C_dom"/>
</dbReference>
<dbReference type="NCBIfam" id="NF002288">
    <property type="entry name" value="PRK01212.1-4"/>
    <property type="match status" value="1"/>
</dbReference>
<dbReference type="SUPFAM" id="SSF55060">
    <property type="entry name" value="GHMP Kinase, C-terminal domain"/>
    <property type="match status" value="1"/>
</dbReference>
<dbReference type="NCBIfam" id="TIGR00191">
    <property type="entry name" value="thrB"/>
    <property type="match status" value="1"/>
</dbReference>
<dbReference type="PROSITE" id="PS00627">
    <property type="entry name" value="GHMP_KINASES_ATP"/>
    <property type="match status" value="1"/>
</dbReference>
<evidence type="ECO:0000256" key="4">
    <source>
        <dbReference type="ARBA" id="ARBA00017858"/>
    </source>
</evidence>
<evidence type="ECO:0000313" key="13">
    <source>
        <dbReference type="EMBL" id="SUZ97417.1"/>
    </source>
</evidence>
<feature type="domain" description="GHMP kinase N-terminal" evidence="11">
    <location>
        <begin position="79"/>
        <end position="158"/>
    </location>
</feature>
<evidence type="ECO:0000256" key="10">
    <source>
        <dbReference type="ARBA" id="ARBA00022840"/>
    </source>
</evidence>
<comment type="pathway">
    <text evidence="1">Amino-acid biosynthesis; L-threonine biosynthesis; L-threonine from L-aspartate: step 4/5.</text>
</comment>
<reference evidence="13" key="1">
    <citation type="submission" date="2018-05" db="EMBL/GenBank/DDBJ databases">
        <authorList>
            <person name="Lanie J.A."/>
            <person name="Ng W.-L."/>
            <person name="Kazmierczak K.M."/>
            <person name="Andrzejewski T.M."/>
            <person name="Davidsen T.M."/>
            <person name="Wayne K.J."/>
            <person name="Tettelin H."/>
            <person name="Glass J.I."/>
            <person name="Rusch D."/>
            <person name="Podicherti R."/>
            <person name="Tsui H.-C.T."/>
            <person name="Winkler M.E."/>
        </authorList>
    </citation>
    <scope>NUCLEOTIDE SEQUENCE</scope>
</reference>
<dbReference type="EC" id="2.7.1.39" evidence="3"/>
<dbReference type="GO" id="GO:0005524">
    <property type="term" value="F:ATP binding"/>
    <property type="evidence" value="ECO:0007669"/>
    <property type="project" value="UniProtKB-KW"/>
</dbReference>
<dbReference type="InterPro" id="IPR014721">
    <property type="entry name" value="Ribsml_uS5_D2-typ_fold_subgr"/>
</dbReference>
<keyword evidence="6" id="KW-0808">Transferase</keyword>
<dbReference type="GO" id="GO:0009088">
    <property type="term" value="P:threonine biosynthetic process"/>
    <property type="evidence" value="ECO:0007669"/>
    <property type="project" value="UniProtKB-UniPathway"/>
</dbReference>
<evidence type="ECO:0000256" key="2">
    <source>
        <dbReference type="ARBA" id="ARBA00007370"/>
    </source>
</evidence>
<evidence type="ECO:0000256" key="1">
    <source>
        <dbReference type="ARBA" id="ARBA00005015"/>
    </source>
</evidence>
<dbReference type="PRINTS" id="PR00958">
    <property type="entry name" value="HOMSERKINASE"/>
</dbReference>
<dbReference type="SUPFAM" id="SSF54211">
    <property type="entry name" value="Ribosomal protein S5 domain 2-like"/>
    <property type="match status" value="1"/>
</dbReference>
<dbReference type="Pfam" id="PF08544">
    <property type="entry name" value="GHMP_kinases_C"/>
    <property type="match status" value="1"/>
</dbReference>